<dbReference type="STRING" id="699431.SY89_01207"/>
<evidence type="ECO:0000256" key="1">
    <source>
        <dbReference type="SAM" id="MobiDB-lite"/>
    </source>
</evidence>
<accession>A0A0P7I199</accession>
<organism evidence="2 3">
    <name type="scientific">Halolamina pelagica</name>
    <dbReference type="NCBI Taxonomy" id="699431"/>
    <lineage>
        <taxon>Archaea</taxon>
        <taxon>Methanobacteriati</taxon>
        <taxon>Methanobacteriota</taxon>
        <taxon>Stenosarchaea group</taxon>
        <taxon>Halobacteria</taxon>
        <taxon>Halobacteriales</taxon>
        <taxon>Haloferacaceae</taxon>
    </lineage>
</organism>
<feature type="compositionally biased region" description="Polar residues" evidence="1">
    <location>
        <begin position="217"/>
        <end position="226"/>
    </location>
</feature>
<evidence type="ECO:0008006" key="4">
    <source>
        <dbReference type="Google" id="ProtNLM"/>
    </source>
</evidence>
<feature type="compositionally biased region" description="Basic residues" evidence="1">
    <location>
        <begin position="229"/>
        <end position="243"/>
    </location>
</feature>
<feature type="region of interest" description="Disordered" evidence="1">
    <location>
        <begin position="198"/>
        <end position="260"/>
    </location>
</feature>
<sequence length="260" mass="27932">MPYQRLARRLADDPAPAVTTLPDGSIDRYCRLSTGALDPVNRRTTFAREAGADGRKGFDLEPRFVEPGGQAVNAAQQAHALGARAACYGHLDDPEPGRDVFADLPFETVSMGRAAKVNVLDFVDSDLLLVEASPDLTGWSLADLREAAPLSTVFGVDAVVCANWVSTPGMAEAFHELGAAALGRVPFVFDPGDVLGATSTTTRNSGRPSARWATAWTPCSRSTQPNSARSRRRCRPRPPRRSTTRTASSPSARRSTPRRS</sequence>
<name>A0A0P7I199_9EURY</name>
<dbReference type="SUPFAM" id="SSF53613">
    <property type="entry name" value="Ribokinase-like"/>
    <property type="match status" value="1"/>
</dbReference>
<dbReference type="Proteomes" id="UP000050535">
    <property type="component" value="Unassembled WGS sequence"/>
</dbReference>
<proteinExistence type="predicted"/>
<dbReference type="EMBL" id="LGUC01000001">
    <property type="protein sequence ID" value="KPN30472.1"/>
    <property type="molecule type" value="Genomic_DNA"/>
</dbReference>
<dbReference type="InterPro" id="IPR029056">
    <property type="entry name" value="Ribokinase-like"/>
</dbReference>
<protein>
    <recommendedName>
        <fullName evidence="4">Carbohydrate kinase PfkB domain-containing protein</fullName>
    </recommendedName>
</protein>
<feature type="compositionally biased region" description="Low complexity" evidence="1">
    <location>
        <begin position="244"/>
        <end position="254"/>
    </location>
</feature>
<dbReference type="AlphaFoldDB" id="A0A0P7I199"/>
<keyword evidence="3" id="KW-1185">Reference proteome</keyword>
<evidence type="ECO:0000313" key="3">
    <source>
        <dbReference type="Proteomes" id="UP000050535"/>
    </source>
</evidence>
<comment type="caution">
    <text evidence="2">The sequence shown here is derived from an EMBL/GenBank/DDBJ whole genome shotgun (WGS) entry which is preliminary data.</text>
</comment>
<evidence type="ECO:0000313" key="2">
    <source>
        <dbReference type="EMBL" id="KPN30472.1"/>
    </source>
</evidence>
<reference evidence="3" key="1">
    <citation type="submission" date="2013-11" db="EMBL/GenBank/DDBJ databases">
        <authorList>
            <person name="Hoang H.T."/>
            <person name="Killian M.L."/>
            <person name="Madson D.M."/>
            <person name="Arruda P.H.E."/>
            <person name="Sun D."/>
            <person name="Schwartz K.J."/>
            <person name="Yoon K."/>
        </authorList>
    </citation>
    <scope>NUCLEOTIDE SEQUENCE [LARGE SCALE GENOMIC DNA]</scope>
    <source>
        <strain evidence="3">CDK2</strain>
    </source>
</reference>
<feature type="compositionally biased region" description="Polar residues" evidence="1">
    <location>
        <begin position="198"/>
        <end position="207"/>
    </location>
</feature>
<dbReference type="Gene3D" id="3.40.1190.20">
    <property type="match status" value="1"/>
</dbReference>
<gene>
    <name evidence="2" type="ORF">SY89_01207</name>
</gene>